<evidence type="ECO:0000256" key="4">
    <source>
        <dbReference type="ARBA" id="ARBA00023274"/>
    </source>
</evidence>
<dbReference type="GO" id="GO:0002182">
    <property type="term" value="P:cytoplasmic translational elongation"/>
    <property type="evidence" value="ECO:0007669"/>
    <property type="project" value="InterPro"/>
</dbReference>
<evidence type="ECO:0000256" key="2">
    <source>
        <dbReference type="ARBA" id="ARBA00005436"/>
    </source>
</evidence>
<reference evidence="7 8" key="1">
    <citation type="journal article" date="2015" name="Genome Biol.">
        <title>Comparative genomics of Steinernema reveals deeply conserved gene regulatory networks.</title>
        <authorList>
            <person name="Dillman A.R."/>
            <person name="Macchietto M."/>
            <person name="Porter C.F."/>
            <person name="Rogers A."/>
            <person name="Williams B."/>
            <person name="Antoshechkin I."/>
            <person name="Lee M.M."/>
            <person name="Goodwin Z."/>
            <person name="Lu X."/>
            <person name="Lewis E.E."/>
            <person name="Goodrich-Blair H."/>
            <person name="Stock S.P."/>
            <person name="Adams B.J."/>
            <person name="Sternberg P.W."/>
            <person name="Mortazavi A."/>
        </authorList>
    </citation>
    <scope>NUCLEOTIDE SEQUENCE [LARGE SCALE GENOMIC DNA]</scope>
    <source>
        <strain evidence="7 8">ALL</strain>
    </source>
</reference>
<evidence type="ECO:0000256" key="3">
    <source>
        <dbReference type="ARBA" id="ARBA00022980"/>
    </source>
</evidence>
<evidence type="ECO:0000256" key="1">
    <source>
        <dbReference type="ARBA" id="ARBA00003362"/>
    </source>
</evidence>
<dbReference type="PANTHER" id="PTHR21141:SF5">
    <property type="entry name" value="LARGE RIBOSOMAL SUBUNIT PROTEIN P2"/>
    <property type="match status" value="1"/>
</dbReference>
<evidence type="ECO:0000313" key="8">
    <source>
        <dbReference type="Proteomes" id="UP000298663"/>
    </source>
</evidence>
<protein>
    <recommendedName>
        <fullName evidence="5">Large ribosomal subunit protein P2</fullName>
    </recommendedName>
    <alternativeName>
        <fullName evidence="6">60S acidic ribosomal protein P2</fullName>
    </alternativeName>
</protein>
<dbReference type="AlphaFoldDB" id="A0A4U8UJM1"/>
<comment type="function">
    <text evidence="1">Plays an important role in the elongation step of protein synthesis.</text>
</comment>
<keyword evidence="8" id="KW-1185">Reference proteome</keyword>
<dbReference type="InterPro" id="IPR038716">
    <property type="entry name" value="P1/P2_N_sf"/>
</dbReference>
<dbReference type="Gene3D" id="1.10.10.1410">
    <property type="match status" value="1"/>
</dbReference>
<dbReference type="STRING" id="34508.A0A4U8UJM1"/>
<evidence type="ECO:0000256" key="6">
    <source>
        <dbReference type="ARBA" id="ARBA00035443"/>
    </source>
</evidence>
<gene>
    <name evidence="7" type="ORF">L596_000724</name>
</gene>
<keyword evidence="4" id="KW-0687">Ribonucleoprotein</keyword>
<dbReference type="OrthoDB" id="1227494at2759"/>
<keyword evidence="3" id="KW-0689">Ribosomal protein</keyword>
<proteinExistence type="inferred from homology"/>
<evidence type="ECO:0000313" key="7">
    <source>
        <dbReference type="EMBL" id="TMS32936.1"/>
    </source>
</evidence>
<comment type="similarity">
    <text evidence="2">Belongs to the eukaryotic ribosomal protein P1/P2 family.</text>
</comment>
<sequence>MCYVSAYLLAVLGGKITPSFADLKTIFSSVRIKQWFGRYWTHKINRQGADRPESLVSVSAKAAVAVPAVGEAAAPPTLLRLRRTEKEEKDESDDNLGCGLLDLVLVSHLNCCCFVNCIECNDSVIAD</sequence>
<dbReference type="InterPro" id="IPR044076">
    <property type="entry name" value="Ribosomal_P2"/>
</dbReference>
<accession>A0A4U8UJM1</accession>
<dbReference type="GO" id="GO:0003735">
    <property type="term" value="F:structural constituent of ribosome"/>
    <property type="evidence" value="ECO:0007669"/>
    <property type="project" value="InterPro"/>
</dbReference>
<organism evidence="7 8">
    <name type="scientific">Steinernema carpocapsae</name>
    <name type="common">Entomopathogenic nematode</name>
    <dbReference type="NCBI Taxonomy" id="34508"/>
    <lineage>
        <taxon>Eukaryota</taxon>
        <taxon>Metazoa</taxon>
        <taxon>Ecdysozoa</taxon>
        <taxon>Nematoda</taxon>
        <taxon>Chromadorea</taxon>
        <taxon>Rhabditida</taxon>
        <taxon>Tylenchina</taxon>
        <taxon>Panagrolaimomorpha</taxon>
        <taxon>Strongyloidoidea</taxon>
        <taxon>Steinernematidae</taxon>
        <taxon>Steinernema</taxon>
    </lineage>
</organism>
<name>A0A4U8UJM1_STECR</name>
<dbReference type="GO" id="GO:0022625">
    <property type="term" value="C:cytosolic large ribosomal subunit"/>
    <property type="evidence" value="ECO:0007669"/>
    <property type="project" value="InterPro"/>
</dbReference>
<evidence type="ECO:0000256" key="5">
    <source>
        <dbReference type="ARBA" id="ARBA00035301"/>
    </source>
</evidence>
<comment type="caution">
    <text evidence="7">The sequence shown here is derived from an EMBL/GenBank/DDBJ whole genome shotgun (WGS) entry which is preliminary data.</text>
</comment>
<reference evidence="7 8" key="2">
    <citation type="journal article" date="2019" name="G3 (Bethesda)">
        <title>Hybrid Assembly of the Genome of the Entomopathogenic Nematode Steinernema carpocapsae Identifies the X-Chromosome.</title>
        <authorList>
            <person name="Serra L."/>
            <person name="Macchietto M."/>
            <person name="Macias-Munoz A."/>
            <person name="McGill C.J."/>
            <person name="Rodriguez I.M."/>
            <person name="Rodriguez B."/>
            <person name="Murad R."/>
            <person name="Mortazavi A."/>
        </authorList>
    </citation>
    <scope>NUCLEOTIDE SEQUENCE [LARGE SCALE GENOMIC DNA]</scope>
    <source>
        <strain evidence="7 8">ALL</strain>
    </source>
</reference>
<dbReference type="EMBL" id="AZBU02000001">
    <property type="protein sequence ID" value="TMS32936.1"/>
    <property type="molecule type" value="Genomic_DNA"/>
</dbReference>
<dbReference type="PANTHER" id="PTHR21141">
    <property type="entry name" value="60S ACIDIC RIBOSOMAL PROTEIN FAMILY MEMBER"/>
    <property type="match status" value="1"/>
</dbReference>
<dbReference type="Proteomes" id="UP000298663">
    <property type="component" value="Unassembled WGS sequence"/>
</dbReference>